<evidence type="ECO:0000313" key="1">
    <source>
        <dbReference type="EMBL" id="GID59063.1"/>
    </source>
</evidence>
<gene>
    <name evidence="1" type="ORF">Aco03nite_074670</name>
</gene>
<dbReference type="RefSeq" id="WP_239145749.1">
    <property type="nucleotide sequence ID" value="NZ_BAAAQE010000094.1"/>
</dbReference>
<evidence type="ECO:0000313" key="2">
    <source>
        <dbReference type="Proteomes" id="UP000612282"/>
    </source>
</evidence>
<organism evidence="1 2">
    <name type="scientific">Actinoplanes couchii</name>
    <dbReference type="NCBI Taxonomy" id="403638"/>
    <lineage>
        <taxon>Bacteria</taxon>
        <taxon>Bacillati</taxon>
        <taxon>Actinomycetota</taxon>
        <taxon>Actinomycetes</taxon>
        <taxon>Micromonosporales</taxon>
        <taxon>Micromonosporaceae</taxon>
        <taxon>Actinoplanes</taxon>
    </lineage>
</organism>
<protein>
    <submittedName>
        <fullName evidence="1">Uncharacterized protein</fullName>
    </submittedName>
</protein>
<comment type="caution">
    <text evidence="1">The sequence shown here is derived from an EMBL/GenBank/DDBJ whole genome shotgun (WGS) entry which is preliminary data.</text>
</comment>
<name>A0ABQ3XKN9_9ACTN</name>
<accession>A0ABQ3XKN9</accession>
<dbReference type="EMBL" id="BOMG01000094">
    <property type="protein sequence ID" value="GID59063.1"/>
    <property type="molecule type" value="Genomic_DNA"/>
</dbReference>
<proteinExistence type="predicted"/>
<keyword evidence="2" id="KW-1185">Reference proteome</keyword>
<dbReference type="Proteomes" id="UP000612282">
    <property type="component" value="Unassembled WGS sequence"/>
</dbReference>
<sequence>MDADLRSRTLFARDDDRAVMSRILLPAPGLVVFSLADELLLFRDTGLAGLADGPWPCGDGNPHGNPVLM</sequence>
<reference evidence="1 2" key="1">
    <citation type="submission" date="2021-01" db="EMBL/GenBank/DDBJ databases">
        <title>Whole genome shotgun sequence of Actinoplanes couchii NBRC 106145.</title>
        <authorList>
            <person name="Komaki H."/>
            <person name="Tamura T."/>
        </authorList>
    </citation>
    <scope>NUCLEOTIDE SEQUENCE [LARGE SCALE GENOMIC DNA]</scope>
    <source>
        <strain evidence="1 2">NBRC 106145</strain>
    </source>
</reference>